<protein>
    <submittedName>
        <fullName evidence="2">Uncharacterized protein</fullName>
    </submittedName>
</protein>
<sequence length="224" mass="25001">VLTLRVWYLFSGRRTIQLLAAGCFCVSFIATIPLVIRLSTEIRMTLVMLPGMSGCIFAPSNDRLWAAYLPVLFIHSVLYIFLVYRVLSCRVTISRAPILKRFLREGGLAYLVTTVTILYSVVGSTLMNDPTVRILIPPDVDQTLVLATSAVSTTRLMLSIRSLASDLHVNAVWLLNHAELARLNWKRGPNEGELIVEVNDLGHFELPSMHKSPLERPDSVLALV</sequence>
<evidence type="ECO:0000313" key="3">
    <source>
        <dbReference type="Proteomes" id="UP000008063"/>
    </source>
</evidence>
<dbReference type="AlphaFoldDB" id="F8Q504"/>
<reference evidence="3" key="1">
    <citation type="journal article" date="2011" name="Science">
        <title>The plant cell wall-decomposing machinery underlies the functional diversity of forest fungi.</title>
        <authorList>
            <person name="Eastwood D.C."/>
            <person name="Floudas D."/>
            <person name="Binder M."/>
            <person name="Majcherczyk A."/>
            <person name="Schneider P."/>
            <person name="Aerts A."/>
            <person name="Asiegbu F.O."/>
            <person name="Baker S.E."/>
            <person name="Barry K."/>
            <person name="Bendiksby M."/>
            <person name="Blumentritt M."/>
            <person name="Coutinho P.M."/>
            <person name="Cullen D."/>
            <person name="de Vries R.P."/>
            <person name="Gathman A."/>
            <person name="Goodell B."/>
            <person name="Henrissat B."/>
            <person name="Ihrmark K."/>
            <person name="Kauserud H."/>
            <person name="Kohler A."/>
            <person name="LaButti K."/>
            <person name="Lapidus A."/>
            <person name="Lavin J.L."/>
            <person name="Lee Y.-H."/>
            <person name="Lindquist E."/>
            <person name="Lilly W."/>
            <person name="Lucas S."/>
            <person name="Morin E."/>
            <person name="Murat C."/>
            <person name="Oguiza J.A."/>
            <person name="Park J."/>
            <person name="Pisabarro A.G."/>
            <person name="Riley R."/>
            <person name="Rosling A."/>
            <person name="Salamov A."/>
            <person name="Schmidt O."/>
            <person name="Schmutz J."/>
            <person name="Skrede I."/>
            <person name="Stenlid J."/>
            <person name="Wiebenga A."/>
            <person name="Xie X."/>
            <person name="Kuees U."/>
            <person name="Hibbett D.S."/>
            <person name="Hoffmeister D."/>
            <person name="Hoegberg N."/>
            <person name="Martin F."/>
            <person name="Grigoriev I.V."/>
            <person name="Watkinson S.C."/>
        </authorList>
    </citation>
    <scope>NUCLEOTIDE SEQUENCE [LARGE SCALE GENOMIC DNA]</scope>
    <source>
        <strain evidence="3">strain S7.3</strain>
    </source>
</reference>
<dbReference type="InParanoid" id="F8Q504"/>
<name>F8Q504_SERL3</name>
<organism evidence="3">
    <name type="scientific">Serpula lacrymans var. lacrymans (strain S7.3)</name>
    <name type="common">Dry rot fungus</name>
    <dbReference type="NCBI Taxonomy" id="936435"/>
    <lineage>
        <taxon>Eukaryota</taxon>
        <taxon>Fungi</taxon>
        <taxon>Dikarya</taxon>
        <taxon>Basidiomycota</taxon>
        <taxon>Agaricomycotina</taxon>
        <taxon>Agaricomycetes</taxon>
        <taxon>Agaricomycetidae</taxon>
        <taxon>Boletales</taxon>
        <taxon>Coniophorineae</taxon>
        <taxon>Serpulaceae</taxon>
        <taxon>Serpula</taxon>
    </lineage>
</organism>
<evidence type="ECO:0000256" key="1">
    <source>
        <dbReference type="SAM" id="Phobius"/>
    </source>
</evidence>
<feature type="transmembrane region" description="Helical" evidence="1">
    <location>
        <begin position="108"/>
        <end position="127"/>
    </location>
</feature>
<dbReference type="HOGENOM" id="CLU_035509_13_2_1"/>
<keyword evidence="3" id="KW-1185">Reference proteome</keyword>
<feature type="non-terminal residue" evidence="2">
    <location>
        <position position="1"/>
    </location>
</feature>
<evidence type="ECO:0000313" key="2">
    <source>
        <dbReference type="EMBL" id="EGN96631.1"/>
    </source>
</evidence>
<keyword evidence="1" id="KW-0472">Membrane</keyword>
<dbReference type="OMA" id="STEIRMT"/>
<keyword evidence="1" id="KW-0812">Transmembrane</keyword>
<accession>F8Q504</accession>
<feature type="transmembrane region" description="Helical" evidence="1">
    <location>
        <begin position="16"/>
        <end position="35"/>
    </location>
</feature>
<dbReference type="EMBL" id="GL945483">
    <property type="protein sequence ID" value="EGN96631.1"/>
    <property type="molecule type" value="Genomic_DNA"/>
</dbReference>
<gene>
    <name evidence="2" type="ORF">SERLA73DRAFT_58453</name>
</gene>
<proteinExistence type="predicted"/>
<dbReference type="eggNOG" id="ENOG502SS73">
    <property type="taxonomic scope" value="Eukaryota"/>
</dbReference>
<keyword evidence="1" id="KW-1133">Transmembrane helix</keyword>
<dbReference type="Proteomes" id="UP000008063">
    <property type="component" value="Unassembled WGS sequence"/>
</dbReference>
<dbReference type="OrthoDB" id="2679643at2759"/>
<feature type="transmembrane region" description="Helical" evidence="1">
    <location>
        <begin position="65"/>
        <end position="87"/>
    </location>
</feature>